<gene>
    <name evidence="1" type="ORF">CIMG_09078</name>
</gene>
<dbReference type="AlphaFoldDB" id="A0A0E1RVS6"/>
<dbReference type="InParanoid" id="A0A0E1RVS6"/>
<dbReference type="KEGG" id="cim:CIMG_09078"/>
<dbReference type="EMBL" id="GG704915">
    <property type="protein sequence ID" value="EAS27874.2"/>
    <property type="molecule type" value="Genomic_DNA"/>
</dbReference>
<dbReference type="Proteomes" id="UP000001261">
    <property type="component" value="Unassembled WGS sequence"/>
</dbReference>
<reference evidence="2" key="1">
    <citation type="journal article" date="2009" name="Genome Res.">
        <title>Comparative genomic analyses of the human fungal pathogens Coccidioides and their relatives.</title>
        <authorList>
            <person name="Sharpton T.J."/>
            <person name="Stajich J.E."/>
            <person name="Rounsley S.D."/>
            <person name="Gardner M.J."/>
            <person name="Wortman J.R."/>
            <person name="Jordar V.S."/>
            <person name="Maiti R."/>
            <person name="Kodira C.D."/>
            <person name="Neafsey D.E."/>
            <person name="Zeng Q."/>
            <person name="Hung C.-Y."/>
            <person name="McMahan C."/>
            <person name="Muszewska A."/>
            <person name="Grynberg M."/>
            <person name="Mandel M.A."/>
            <person name="Kellner E.M."/>
            <person name="Barker B.M."/>
            <person name="Galgiani J.N."/>
            <person name="Orbach M.J."/>
            <person name="Kirkland T.N."/>
            <person name="Cole G.T."/>
            <person name="Henn M.R."/>
            <person name="Birren B.W."/>
            <person name="Taylor J.W."/>
        </authorList>
    </citation>
    <scope>NUCLEOTIDE SEQUENCE [LARGE SCALE GENOMIC DNA]</scope>
    <source>
        <strain evidence="2">RS</strain>
    </source>
</reference>
<dbReference type="VEuPathDB" id="FungiDB:CIMG_09078"/>
<organism evidence="1 2">
    <name type="scientific">Coccidioides immitis (strain RS)</name>
    <name type="common">Valley fever fungus</name>
    <dbReference type="NCBI Taxonomy" id="246410"/>
    <lineage>
        <taxon>Eukaryota</taxon>
        <taxon>Fungi</taxon>
        <taxon>Dikarya</taxon>
        <taxon>Ascomycota</taxon>
        <taxon>Pezizomycotina</taxon>
        <taxon>Eurotiomycetes</taxon>
        <taxon>Eurotiomycetidae</taxon>
        <taxon>Onygenales</taxon>
        <taxon>Onygenaceae</taxon>
        <taxon>Coccidioides</taxon>
    </lineage>
</organism>
<proteinExistence type="predicted"/>
<keyword evidence="2" id="KW-1185">Reference proteome</keyword>
<accession>A0A0E1RVS6</accession>
<protein>
    <submittedName>
        <fullName evidence="1">Uncharacterized protein</fullName>
    </submittedName>
</protein>
<dbReference type="GeneID" id="4558670"/>
<evidence type="ECO:0000313" key="1">
    <source>
        <dbReference type="EMBL" id="EAS27874.2"/>
    </source>
</evidence>
<dbReference type="RefSeq" id="XP_001239457.2">
    <property type="nucleotide sequence ID" value="XM_001239456.2"/>
</dbReference>
<name>A0A0E1RVS6_COCIM</name>
<evidence type="ECO:0000313" key="2">
    <source>
        <dbReference type="Proteomes" id="UP000001261"/>
    </source>
</evidence>
<sequence>MDCSRYSSVVESDPALKWTGSHWGEHSEVTAWLQSKDTWFRTQQLIDVSFSSMPEAELCKWRTATANMAGMR</sequence>
<reference evidence="2" key="2">
    <citation type="journal article" date="2010" name="Genome Res.">
        <title>Population genomic sequencing of Coccidioides fungi reveals recent hybridization and transposon control.</title>
        <authorList>
            <person name="Neafsey D.E."/>
            <person name="Barker B.M."/>
            <person name="Sharpton T.J."/>
            <person name="Stajich J.E."/>
            <person name="Park D.J."/>
            <person name="Whiston E."/>
            <person name="Hung C.-Y."/>
            <person name="McMahan C."/>
            <person name="White J."/>
            <person name="Sykes S."/>
            <person name="Heiman D."/>
            <person name="Young S."/>
            <person name="Zeng Q."/>
            <person name="Abouelleil A."/>
            <person name="Aftuck L."/>
            <person name="Bessette D."/>
            <person name="Brown A."/>
            <person name="FitzGerald M."/>
            <person name="Lui A."/>
            <person name="Macdonald J.P."/>
            <person name="Priest M."/>
            <person name="Orbach M.J."/>
            <person name="Galgiani J.N."/>
            <person name="Kirkland T.N."/>
            <person name="Cole G.T."/>
            <person name="Birren B.W."/>
            <person name="Henn M.R."/>
            <person name="Taylor J.W."/>
            <person name="Rounsley S.D."/>
        </authorList>
    </citation>
    <scope>GENOME REANNOTATION</scope>
    <source>
        <strain evidence="2">RS</strain>
    </source>
</reference>